<dbReference type="Gene3D" id="2.180.10.10">
    <property type="entry name" value="RHS repeat-associated core"/>
    <property type="match status" value="1"/>
</dbReference>
<proteinExistence type="predicted"/>
<dbReference type="InterPro" id="IPR006530">
    <property type="entry name" value="YD"/>
</dbReference>
<keyword evidence="3" id="KW-1185">Reference proteome</keyword>
<keyword evidence="1" id="KW-1133">Transmembrane helix</keyword>
<dbReference type="EMBL" id="JAUKPO010000002">
    <property type="protein sequence ID" value="MDO1445603.1"/>
    <property type="molecule type" value="Genomic_DNA"/>
</dbReference>
<evidence type="ECO:0000313" key="2">
    <source>
        <dbReference type="EMBL" id="MDO1445603.1"/>
    </source>
</evidence>
<sequence length="251" mass="28946">MYHKLYLVLAKALFISILIVVLPSCKKEDGEVFKKPVGQVQLKEIRVDNQIRHSFIYHQTELAEERWFGFDCKNTPTDVFIYVYQQGKLTSLETTLRSLYSSTAALCDPNTGITTEESYEYDTQGRLHKTIRDNSYTIYDYTTSGLVAKQTLYSSSGTIISTTHFRHDARGNIIEEQDAQGNSTQYEYDDQPNPFYLIKQKPGWISAYNKSPNNVLKASGAVTFDRTIEYFPNGLPRRVLENGVYYTYHYE</sequence>
<dbReference type="NCBIfam" id="TIGR01643">
    <property type="entry name" value="YD_repeat_2x"/>
    <property type="match status" value="1"/>
</dbReference>
<dbReference type="Proteomes" id="UP001168528">
    <property type="component" value="Unassembled WGS sequence"/>
</dbReference>
<dbReference type="InterPro" id="IPR031325">
    <property type="entry name" value="RHS_repeat"/>
</dbReference>
<dbReference type="RefSeq" id="WP_302036406.1">
    <property type="nucleotide sequence ID" value="NZ_JAUKPO010000002.1"/>
</dbReference>
<reference evidence="2" key="1">
    <citation type="submission" date="2023-07" db="EMBL/GenBank/DDBJ databases">
        <title>The genome sequence of Rhodocytophaga aerolata KACC 12507.</title>
        <authorList>
            <person name="Zhang X."/>
        </authorList>
    </citation>
    <scope>NUCLEOTIDE SEQUENCE</scope>
    <source>
        <strain evidence="2">KACC 12507</strain>
    </source>
</reference>
<dbReference type="Pfam" id="PF05593">
    <property type="entry name" value="RHS_repeat"/>
    <property type="match status" value="1"/>
</dbReference>
<comment type="caution">
    <text evidence="2">The sequence shown here is derived from an EMBL/GenBank/DDBJ whole genome shotgun (WGS) entry which is preliminary data.</text>
</comment>
<evidence type="ECO:0000256" key="1">
    <source>
        <dbReference type="SAM" id="Phobius"/>
    </source>
</evidence>
<organism evidence="2 3">
    <name type="scientific">Rhodocytophaga aerolata</name>
    <dbReference type="NCBI Taxonomy" id="455078"/>
    <lineage>
        <taxon>Bacteria</taxon>
        <taxon>Pseudomonadati</taxon>
        <taxon>Bacteroidota</taxon>
        <taxon>Cytophagia</taxon>
        <taxon>Cytophagales</taxon>
        <taxon>Rhodocytophagaceae</taxon>
        <taxon>Rhodocytophaga</taxon>
    </lineage>
</organism>
<keyword evidence="1" id="KW-0472">Membrane</keyword>
<accession>A0ABT8R334</accession>
<gene>
    <name evidence="2" type="ORF">Q0590_05050</name>
</gene>
<protein>
    <submittedName>
        <fullName evidence="2">RHS repeat domain-containing protein</fullName>
    </submittedName>
</protein>
<evidence type="ECO:0000313" key="3">
    <source>
        <dbReference type="Proteomes" id="UP001168528"/>
    </source>
</evidence>
<feature type="transmembrane region" description="Helical" evidence="1">
    <location>
        <begin position="6"/>
        <end position="25"/>
    </location>
</feature>
<name>A0ABT8R334_9BACT</name>
<keyword evidence="1" id="KW-0812">Transmembrane</keyword>